<comment type="similarity">
    <text evidence="1">Belongs to the glycosyltransferase 32 family.</text>
</comment>
<dbReference type="AlphaFoldDB" id="A0A1Y2CXQ7"/>
<evidence type="ECO:0008006" key="4">
    <source>
        <dbReference type="Google" id="ProtNLM"/>
    </source>
</evidence>
<dbReference type="Proteomes" id="UP000193642">
    <property type="component" value="Unassembled WGS sequence"/>
</dbReference>
<evidence type="ECO:0000313" key="2">
    <source>
        <dbReference type="EMBL" id="ORY51813.1"/>
    </source>
</evidence>
<name>A0A1Y2CXQ7_9FUNG</name>
<dbReference type="PANTHER" id="PTHR46830">
    <property type="entry name" value="TRANSFERASE, PUTATIVE-RELATED"/>
    <property type="match status" value="1"/>
</dbReference>
<dbReference type="Gene3D" id="3.90.550.20">
    <property type="match status" value="1"/>
</dbReference>
<dbReference type="STRING" id="329046.A0A1Y2CXQ7"/>
<accession>A0A1Y2CXQ7</accession>
<dbReference type="Pfam" id="PF04488">
    <property type="entry name" value="Gly_transf_sug"/>
    <property type="match status" value="1"/>
</dbReference>
<dbReference type="PANTHER" id="PTHR46830:SF1">
    <property type="entry name" value="ALPHA-1,4-N-ACETYLGLUCOSAMINYLTRANSFERASE"/>
    <property type="match status" value="1"/>
</dbReference>
<dbReference type="SUPFAM" id="SSF53448">
    <property type="entry name" value="Nucleotide-diphospho-sugar transferases"/>
    <property type="match status" value="1"/>
</dbReference>
<keyword evidence="3" id="KW-1185">Reference proteome</keyword>
<evidence type="ECO:0000256" key="1">
    <source>
        <dbReference type="ARBA" id="ARBA00009003"/>
    </source>
</evidence>
<reference evidence="2 3" key="1">
    <citation type="submission" date="2016-07" db="EMBL/GenBank/DDBJ databases">
        <title>Pervasive Adenine N6-methylation of Active Genes in Fungi.</title>
        <authorList>
            <consortium name="DOE Joint Genome Institute"/>
            <person name="Mondo S.J."/>
            <person name="Dannebaum R.O."/>
            <person name="Kuo R.C."/>
            <person name="Labutti K."/>
            <person name="Haridas S."/>
            <person name="Kuo A."/>
            <person name="Salamov A."/>
            <person name="Ahrendt S.R."/>
            <person name="Lipzen A."/>
            <person name="Sullivan W."/>
            <person name="Andreopoulos W.B."/>
            <person name="Clum A."/>
            <person name="Lindquist E."/>
            <person name="Daum C."/>
            <person name="Ramamoorthy G.K."/>
            <person name="Gryganskyi A."/>
            <person name="Culley D."/>
            <person name="Magnuson J.K."/>
            <person name="James T.Y."/>
            <person name="O'Malley M.A."/>
            <person name="Stajich J.E."/>
            <person name="Spatafora J.W."/>
            <person name="Visel A."/>
            <person name="Grigoriev I.V."/>
        </authorList>
    </citation>
    <scope>NUCLEOTIDE SEQUENCE [LARGE SCALE GENOMIC DNA]</scope>
    <source>
        <strain evidence="2 3">JEL800</strain>
    </source>
</reference>
<dbReference type="OrthoDB" id="3265at2759"/>
<proteinExistence type="inferred from homology"/>
<dbReference type="InterPro" id="IPR029044">
    <property type="entry name" value="Nucleotide-diphossugar_trans"/>
</dbReference>
<evidence type="ECO:0000313" key="3">
    <source>
        <dbReference type="Proteomes" id="UP000193642"/>
    </source>
</evidence>
<gene>
    <name evidence="2" type="ORF">BCR33DRAFT_779988</name>
</gene>
<dbReference type="EMBL" id="MCGO01000004">
    <property type="protein sequence ID" value="ORY51813.1"/>
    <property type="molecule type" value="Genomic_DNA"/>
</dbReference>
<dbReference type="InterPro" id="IPR007577">
    <property type="entry name" value="GlycoTrfase_DXD_sugar-bd_CS"/>
</dbReference>
<protein>
    <recommendedName>
        <fullName evidence="4">Nucleotide-diphospho-sugar transferase domain-containing protein</fullName>
    </recommendedName>
</protein>
<organism evidence="2 3">
    <name type="scientific">Rhizoclosmatium globosum</name>
    <dbReference type="NCBI Taxonomy" id="329046"/>
    <lineage>
        <taxon>Eukaryota</taxon>
        <taxon>Fungi</taxon>
        <taxon>Fungi incertae sedis</taxon>
        <taxon>Chytridiomycota</taxon>
        <taxon>Chytridiomycota incertae sedis</taxon>
        <taxon>Chytridiomycetes</taxon>
        <taxon>Chytridiales</taxon>
        <taxon>Chytriomycetaceae</taxon>
        <taxon>Rhizoclosmatium</taxon>
    </lineage>
</organism>
<comment type="caution">
    <text evidence="2">The sequence shown here is derived from an EMBL/GenBank/DDBJ whole genome shotgun (WGS) entry which is preliminary data.</text>
</comment>
<sequence>MSFNQPSPDSANDAWDHLYQTCSPMTREYLRGCPIPNAYHTIFIDGMNFSFHHYVSLKSVHSILKPFAMYIHGYSFPTENLLFQKAVKAFNLTLVPARKAEKAFHIDLQTDEQSDVLRLEINALYGGIYSDLDVFWLKSMTHEEPSLLRGQYEMVLAPRFNKTNHRTSLTNVILVNKRCARFIQDWYKFYTLLADAPRKDFPTVLPQTMWQSLASENSTASDLVHVEVERLQQPDVTLKQFIHTPKGIKSWKWGKSIACNLFYDKYQKNHTFDDIKVVNNPIGRMARYILWGDKTKAFDMNKDYFL</sequence>